<dbReference type="AlphaFoldDB" id="A0A8J2K3H9"/>
<evidence type="ECO:0000256" key="3">
    <source>
        <dbReference type="ARBA" id="ARBA00023157"/>
    </source>
</evidence>
<keyword evidence="3 4" id="KW-1015">Disulfide bond</keyword>
<organism evidence="6 7">
    <name type="scientific">Allacma fusca</name>
    <dbReference type="NCBI Taxonomy" id="39272"/>
    <lineage>
        <taxon>Eukaryota</taxon>
        <taxon>Metazoa</taxon>
        <taxon>Ecdysozoa</taxon>
        <taxon>Arthropoda</taxon>
        <taxon>Hexapoda</taxon>
        <taxon>Collembola</taxon>
        <taxon>Symphypleona</taxon>
        <taxon>Sminthuridae</taxon>
        <taxon>Allacma</taxon>
    </lineage>
</organism>
<accession>A0A8J2K3H9</accession>
<dbReference type="SMART" id="SM00192">
    <property type="entry name" value="LDLa"/>
    <property type="match status" value="3"/>
</dbReference>
<dbReference type="PROSITE" id="PS50068">
    <property type="entry name" value="LDLRA_2"/>
    <property type="match status" value="3"/>
</dbReference>
<evidence type="ECO:0000313" key="7">
    <source>
        <dbReference type="Proteomes" id="UP000708208"/>
    </source>
</evidence>
<evidence type="ECO:0000313" key="6">
    <source>
        <dbReference type="EMBL" id="CAG7732533.1"/>
    </source>
</evidence>
<dbReference type="GO" id="GO:0043235">
    <property type="term" value="C:receptor complex"/>
    <property type="evidence" value="ECO:0007669"/>
    <property type="project" value="TreeGrafter"/>
</dbReference>
<dbReference type="GO" id="GO:0016324">
    <property type="term" value="C:apical plasma membrane"/>
    <property type="evidence" value="ECO:0007669"/>
    <property type="project" value="TreeGrafter"/>
</dbReference>
<feature type="signal peptide" evidence="5">
    <location>
        <begin position="1"/>
        <end position="18"/>
    </location>
</feature>
<dbReference type="CDD" id="cd00112">
    <property type="entry name" value="LDLa"/>
    <property type="match status" value="2"/>
</dbReference>
<evidence type="ECO:0000256" key="2">
    <source>
        <dbReference type="ARBA" id="ARBA00022989"/>
    </source>
</evidence>
<keyword evidence="2" id="KW-0472">Membrane</keyword>
<name>A0A8J2K3H9_9HEXA</name>
<feature type="chain" id="PRO_5035321577" evidence="5">
    <location>
        <begin position="19"/>
        <end position="157"/>
    </location>
</feature>
<sequence>MKLFLYFITLFLVAQSHGQTCKEGEVLCEGTKDECILKEYICDGLWLDCSNGWDESDCPCPPGEIKCPNSTMCIPASWICDTDWDCPGGEDEIDCTDCPGFLCADGLCLNARYRCDGELDCSNGEDERDCPPCTGNRLPELCSTQLPSLKKIKMLLL</sequence>
<feature type="disulfide bond" evidence="4">
    <location>
        <begin position="115"/>
        <end position="130"/>
    </location>
</feature>
<dbReference type="OrthoDB" id="9990982at2759"/>
<keyword evidence="5" id="KW-0732">Signal</keyword>
<dbReference type="Pfam" id="PF00057">
    <property type="entry name" value="Ldl_recept_a"/>
    <property type="match status" value="2"/>
</dbReference>
<comment type="caution">
    <text evidence="4">Lacks conserved residue(s) required for the propagation of feature annotation.</text>
</comment>
<proteinExistence type="predicted"/>
<evidence type="ECO:0000256" key="5">
    <source>
        <dbReference type="SAM" id="SignalP"/>
    </source>
</evidence>
<dbReference type="Proteomes" id="UP000708208">
    <property type="component" value="Unassembled WGS sequence"/>
</dbReference>
<keyword evidence="2" id="KW-1133">Transmembrane helix</keyword>
<dbReference type="InterPro" id="IPR051221">
    <property type="entry name" value="LDLR-related"/>
</dbReference>
<keyword evidence="1" id="KW-0812">Transmembrane</keyword>
<protein>
    <submittedName>
        <fullName evidence="6">Uncharacterized protein</fullName>
    </submittedName>
</protein>
<dbReference type="PANTHER" id="PTHR22722:SF14">
    <property type="entry name" value="MEGALIN, ISOFORM A"/>
    <property type="match status" value="1"/>
</dbReference>
<dbReference type="EMBL" id="CAJVCH010233356">
    <property type="protein sequence ID" value="CAG7732533.1"/>
    <property type="molecule type" value="Genomic_DNA"/>
</dbReference>
<dbReference type="GO" id="GO:0006898">
    <property type="term" value="P:receptor-mediated endocytosis"/>
    <property type="evidence" value="ECO:0007669"/>
    <property type="project" value="TreeGrafter"/>
</dbReference>
<feature type="disulfide bond" evidence="4">
    <location>
        <begin position="80"/>
        <end position="95"/>
    </location>
</feature>
<keyword evidence="7" id="KW-1185">Reference proteome</keyword>
<dbReference type="PANTHER" id="PTHR22722">
    <property type="entry name" value="LOW-DENSITY LIPOPROTEIN RECEPTOR-RELATED PROTEIN 2-RELATED"/>
    <property type="match status" value="1"/>
</dbReference>
<dbReference type="InterPro" id="IPR002172">
    <property type="entry name" value="LDrepeatLR_classA_rpt"/>
</dbReference>
<evidence type="ECO:0000256" key="4">
    <source>
        <dbReference type="PROSITE-ProRule" id="PRU00124"/>
    </source>
</evidence>
<feature type="disulfide bond" evidence="4">
    <location>
        <begin position="103"/>
        <end position="121"/>
    </location>
</feature>
<comment type="caution">
    <text evidence="6">The sequence shown here is derived from an EMBL/GenBank/DDBJ whole genome shotgun (WGS) entry which is preliminary data.</text>
</comment>
<reference evidence="6" key="1">
    <citation type="submission" date="2021-06" db="EMBL/GenBank/DDBJ databases">
        <authorList>
            <person name="Hodson N. C."/>
            <person name="Mongue J. A."/>
            <person name="Jaron S. K."/>
        </authorList>
    </citation>
    <scope>NUCLEOTIDE SEQUENCE</scope>
</reference>
<dbReference type="InterPro" id="IPR023415">
    <property type="entry name" value="LDLR_class-A_CS"/>
</dbReference>
<gene>
    <name evidence="6" type="ORF">AFUS01_LOCUS21045</name>
</gene>
<evidence type="ECO:0000256" key="1">
    <source>
        <dbReference type="ARBA" id="ARBA00022692"/>
    </source>
</evidence>
<dbReference type="PROSITE" id="PS01209">
    <property type="entry name" value="LDLRA_1"/>
    <property type="match status" value="1"/>
</dbReference>
<dbReference type="GO" id="GO:0042562">
    <property type="term" value="F:hormone binding"/>
    <property type="evidence" value="ECO:0007669"/>
    <property type="project" value="TreeGrafter"/>
</dbReference>